<evidence type="ECO:0000313" key="2">
    <source>
        <dbReference type="Proteomes" id="UP000504638"/>
    </source>
</evidence>
<keyword evidence="2" id="KW-1185">Reference proteome</keyword>
<reference evidence="3" key="3">
    <citation type="submission" date="2025-04" db="UniProtKB">
        <authorList>
            <consortium name="RefSeq"/>
        </authorList>
    </citation>
    <scope>IDENTIFICATION</scope>
    <source>
        <strain evidence="3">CBS 781.70</strain>
    </source>
</reference>
<dbReference type="GeneID" id="54421872"/>
<evidence type="ECO:0000313" key="1">
    <source>
        <dbReference type="EMBL" id="KAF1811889.1"/>
    </source>
</evidence>
<organism evidence="1">
    <name type="scientific">Eremomyces bilateralis CBS 781.70</name>
    <dbReference type="NCBI Taxonomy" id="1392243"/>
    <lineage>
        <taxon>Eukaryota</taxon>
        <taxon>Fungi</taxon>
        <taxon>Dikarya</taxon>
        <taxon>Ascomycota</taxon>
        <taxon>Pezizomycotina</taxon>
        <taxon>Dothideomycetes</taxon>
        <taxon>Dothideomycetes incertae sedis</taxon>
        <taxon>Eremomycetales</taxon>
        <taxon>Eremomycetaceae</taxon>
        <taxon>Eremomyces</taxon>
    </lineage>
</organism>
<name>A0A6G1G256_9PEZI</name>
<proteinExistence type="predicted"/>
<reference evidence="3" key="2">
    <citation type="submission" date="2020-04" db="EMBL/GenBank/DDBJ databases">
        <authorList>
            <consortium name="NCBI Genome Project"/>
        </authorList>
    </citation>
    <scope>NUCLEOTIDE SEQUENCE</scope>
    <source>
        <strain evidence="3">CBS 781.70</strain>
    </source>
</reference>
<evidence type="ECO:0000313" key="3">
    <source>
        <dbReference type="RefSeq" id="XP_033533520.1"/>
    </source>
</evidence>
<dbReference type="AlphaFoldDB" id="A0A6G1G256"/>
<dbReference type="Proteomes" id="UP000504638">
    <property type="component" value="Unplaced"/>
</dbReference>
<reference evidence="1 3" key="1">
    <citation type="submission" date="2020-01" db="EMBL/GenBank/DDBJ databases">
        <authorList>
            <consortium name="DOE Joint Genome Institute"/>
            <person name="Haridas S."/>
            <person name="Albert R."/>
            <person name="Binder M."/>
            <person name="Bloem J."/>
            <person name="Labutti K."/>
            <person name="Salamov A."/>
            <person name="Andreopoulos B."/>
            <person name="Baker S.E."/>
            <person name="Barry K."/>
            <person name="Bills G."/>
            <person name="Bluhm B.H."/>
            <person name="Cannon C."/>
            <person name="Castanera R."/>
            <person name="Culley D.E."/>
            <person name="Daum C."/>
            <person name="Ezra D."/>
            <person name="Gonzalez J.B."/>
            <person name="Henrissat B."/>
            <person name="Kuo A."/>
            <person name="Liang C."/>
            <person name="Lipzen A."/>
            <person name="Lutzoni F."/>
            <person name="Magnuson J."/>
            <person name="Mondo S."/>
            <person name="Nolan M."/>
            <person name="Ohm R."/>
            <person name="Pangilinan J."/>
            <person name="Park H.-J."/>
            <person name="Ramirez L."/>
            <person name="Alfaro M."/>
            <person name="Sun H."/>
            <person name="Tritt A."/>
            <person name="Yoshinaga Y."/>
            <person name="Zwiers L.-H."/>
            <person name="Turgeon B.G."/>
            <person name="Goodwin S.B."/>
            <person name="Spatafora J.W."/>
            <person name="Crous P.W."/>
            <person name="Grigoriev I.V."/>
        </authorList>
    </citation>
    <scope>NUCLEOTIDE SEQUENCE</scope>
    <source>
        <strain evidence="1 3">CBS 781.70</strain>
    </source>
</reference>
<gene>
    <name evidence="1 3" type="ORF">P152DRAFT_474145</name>
</gene>
<dbReference type="RefSeq" id="XP_033533520.1">
    <property type="nucleotide sequence ID" value="XM_033681302.1"/>
</dbReference>
<protein>
    <submittedName>
        <fullName evidence="1 3">Uncharacterized protein</fullName>
    </submittedName>
</protein>
<sequence length="71" mass="8250">MSKRAIAREVGCSPSTIDYTIEKFGTPSKSTVKRALRGSKYYRKWRMRKKIQLTEEGARKWLEFASPALPR</sequence>
<accession>A0A6G1G256</accession>
<dbReference type="EMBL" id="ML975159">
    <property type="protein sequence ID" value="KAF1811889.1"/>
    <property type="molecule type" value="Genomic_DNA"/>
</dbReference>